<keyword evidence="4" id="KW-1185">Reference proteome</keyword>
<dbReference type="SUPFAM" id="SSF53300">
    <property type="entry name" value="vWA-like"/>
    <property type="match status" value="2"/>
</dbReference>
<dbReference type="Pfam" id="PF00092">
    <property type="entry name" value="VWA"/>
    <property type="match status" value="2"/>
</dbReference>
<dbReference type="PROSITE" id="PS50234">
    <property type="entry name" value="VWFA"/>
    <property type="match status" value="2"/>
</dbReference>
<comment type="caution">
    <text evidence="3">The sequence shown here is derived from an EMBL/GenBank/DDBJ whole genome shotgun (WGS) entry which is preliminary data.</text>
</comment>
<dbReference type="Gene3D" id="3.40.50.410">
    <property type="entry name" value="von Willebrand factor, type A domain"/>
    <property type="match status" value="2"/>
</dbReference>
<reference evidence="3 4" key="1">
    <citation type="submission" date="2023-06" db="EMBL/GenBank/DDBJ databases">
        <title>Roseiconus lacunae JC819 isolated from Gulf of Mannar region, Tamil Nadu.</title>
        <authorList>
            <person name="Pk S."/>
            <person name="Ch S."/>
            <person name="Ch V.R."/>
        </authorList>
    </citation>
    <scope>NUCLEOTIDE SEQUENCE [LARGE SCALE GENOMIC DNA]</scope>
    <source>
        <strain evidence="3 4">JC819</strain>
    </source>
</reference>
<dbReference type="InterPro" id="IPR036465">
    <property type="entry name" value="vWFA_dom_sf"/>
</dbReference>
<dbReference type="CDD" id="cd00198">
    <property type="entry name" value="vWFA"/>
    <property type="match status" value="1"/>
</dbReference>
<feature type="transmembrane region" description="Helical" evidence="1">
    <location>
        <begin position="6"/>
        <end position="24"/>
    </location>
</feature>
<organism evidence="3 4">
    <name type="scientific">Roseiconus lacunae</name>
    <dbReference type="NCBI Taxonomy" id="2605694"/>
    <lineage>
        <taxon>Bacteria</taxon>
        <taxon>Pseudomonadati</taxon>
        <taxon>Planctomycetota</taxon>
        <taxon>Planctomycetia</taxon>
        <taxon>Pirellulales</taxon>
        <taxon>Pirellulaceae</taxon>
        <taxon>Roseiconus</taxon>
    </lineage>
</organism>
<keyword evidence="1" id="KW-0472">Membrane</keyword>
<evidence type="ECO:0000313" key="3">
    <source>
        <dbReference type="EMBL" id="MDM4016521.1"/>
    </source>
</evidence>
<dbReference type="PANTHER" id="PTHR37947">
    <property type="entry name" value="BLL2462 PROTEIN"/>
    <property type="match status" value="1"/>
</dbReference>
<keyword evidence="1" id="KW-1133">Transmembrane helix</keyword>
<evidence type="ECO:0000259" key="2">
    <source>
        <dbReference type="PROSITE" id="PS50234"/>
    </source>
</evidence>
<dbReference type="InterPro" id="IPR029062">
    <property type="entry name" value="Class_I_gatase-like"/>
</dbReference>
<proteinExistence type="predicted"/>
<dbReference type="Proteomes" id="UP001239462">
    <property type="component" value="Unassembled WGS sequence"/>
</dbReference>
<feature type="domain" description="VWFA" evidence="2">
    <location>
        <begin position="438"/>
        <end position="610"/>
    </location>
</feature>
<dbReference type="InterPro" id="IPR002035">
    <property type="entry name" value="VWF_A"/>
</dbReference>
<dbReference type="EMBL" id="JASZZN010000009">
    <property type="protein sequence ID" value="MDM4016521.1"/>
    <property type="molecule type" value="Genomic_DNA"/>
</dbReference>
<dbReference type="Gene3D" id="3.40.50.880">
    <property type="match status" value="1"/>
</dbReference>
<dbReference type="SMART" id="SM00327">
    <property type="entry name" value="VWA"/>
    <property type="match status" value="2"/>
</dbReference>
<feature type="transmembrane region" description="Helical" evidence="1">
    <location>
        <begin position="36"/>
        <end position="55"/>
    </location>
</feature>
<dbReference type="SUPFAM" id="SSF52317">
    <property type="entry name" value="Class I glutamine amidotransferase-like"/>
    <property type="match status" value="1"/>
</dbReference>
<dbReference type="RefSeq" id="WP_289164165.1">
    <property type="nucleotide sequence ID" value="NZ_JASZZN010000009.1"/>
</dbReference>
<dbReference type="PANTHER" id="PTHR37947:SF2">
    <property type="entry name" value="VON WILLEBRAND FACTOR TYPE A"/>
    <property type="match status" value="1"/>
</dbReference>
<accession>A0ABT7PJ41</accession>
<sequence>MAFDVGTFFYLPLLLLIPLIWLGIRRIGLAIGPSRAWLATGIRSALMVLVVLALSDLQFGWLSDQVSVVYVVDQSASVSHQTQAAMVDYATRSAARDRNDHRRDLAGLVTFAADARIEMPPDELGLPRSSAAASLPRNVNATNLEQAIDLATAAMPPNSRRRLVLMTDGRTTDGNASKAATRASQHGIGIDVVPIAETASNDVALERLDLPATVDAGQDFSGRLVARYTTADVNHPIQGNLSITQSAFGQKRIILSESIQLAPGKNVLPFEHRIDSPAMATFTAEFIPNDRREDRHRKNNEVSSFMQVGGASRTLLIENPQRAGEFAMLTNWLRQNQIDLDVRSSDTAFDSIAELMAYDSVILANVPRAGGGRADQIGGLSERQAELLVQYSQQFGAGLLMIGGPDSFGAGGWRGSAIEQAMPVDFDIKNSKVRAVGALLLVLDSSGSMGGQKLQLCKAAARSAIETLGTNDYVGIVTFDGDAEEVIPLQQVKDRRRMYPAISRIQADGGTNLYPAMQIGYAKLSRIQAMVKHMIIVSDGNTQPGAFQTLSERMNADGITVSTLAIGGDADRNLLNQIATVGQGKFYAVQSPRAIPRIVMHESRRIAKPLIYEVAEGMAPLESFPHPIVHSIGRLPPINGLVLTTPKQSALVQNLLMSPQPEYQDHPILSVWTYGVGRVAALTTDAGQRWATGWEASADAKNLWLQLIRWLKRPASGHQQFQVTTRWNDGEIEVVVDVLDFADLPLELLRFQAAVVGSDLKPISMQLRQVAPGRFRGTVPMTTPGSYFVNVITEEAQPPIVRGVNVPFGAEYATTGTELSLLDEIVRKRPAGGSPGILASPIRLSAQPQVEINHYRGGLAEQSALRDVWPWLILASCFLFLGDIGTRRLDLRRHFVATRHRPQIEAAVDKQSCADVVARPQIFRAVNQDQDDQAPESYVDRLLAAKRRTRRRSEPDRKTNA</sequence>
<name>A0ABT7PJ41_9BACT</name>
<evidence type="ECO:0000256" key="1">
    <source>
        <dbReference type="SAM" id="Phobius"/>
    </source>
</evidence>
<keyword evidence="1" id="KW-0812">Transmembrane</keyword>
<protein>
    <submittedName>
        <fullName evidence="3">VWA domain-containing protein</fullName>
    </submittedName>
</protein>
<feature type="domain" description="VWFA" evidence="2">
    <location>
        <begin position="67"/>
        <end position="247"/>
    </location>
</feature>
<gene>
    <name evidence="3" type="ORF">QTN89_13840</name>
</gene>
<evidence type="ECO:0000313" key="4">
    <source>
        <dbReference type="Proteomes" id="UP001239462"/>
    </source>
</evidence>